<proteinExistence type="predicted"/>
<protein>
    <submittedName>
        <fullName evidence="1">Uncharacterized protein</fullName>
    </submittedName>
</protein>
<organism evidence="1 2">
    <name type="scientific">Candidatus Berkelbacteria bacterium Athens1014_28</name>
    <dbReference type="NCBI Taxonomy" id="2017145"/>
    <lineage>
        <taxon>Bacteria</taxon>
        <taxon>Candidatus Berkelbacteria</taxon>
    </lineage>
</organism>
<reference evidence="1 2" key="1">
    <citation type="submission" date="2017-07" db="EMBL/GenBank/DDBJ databases">
        <title>Mechanisms for carbon and nitrogen cycling indicate functional differentiation within the Candidate Phyla Radiation.</title>
        <authorList>
            <person name="Danczak R.E."/>
            <person name="Johnston M.D."/>
            <person name="Kenah C."/>
            <person name="Slattery M."/>
            <person name="Wrighton K.C."/>
            <person name="Wilkins M.J."/>
        </authorList>
    </citation>
    <scope>NUCLEOTIDE SEQUENCE [LARGE SCALE GENOMIC DNA]</scope>
    <source>
        <strain evidence="1">Athens1014_28</strain>
    </source>
</reference>
<evidence type="ECO:0000313" key="2">
    <source>
        <dbReference type="Proteomes" id="UP000316495"/>
    </source>
</evidence>
<name>A0A554LPX6_9BACT</name>
<dbReference type="Proteomes" id="UP000316495">
    <property type="component" value="Unassembled WGS sequence"/>
</dbReference>
<feature type="non-terminal residue" evidence="1">
    <location>
        <position position="161"/>
    </location>
</feature>
<accession>A0A554LPX6</accession>
<gene>
    <name evidence="1" type="ORF">Athens101428_119</name>
</gene>
<dbReference type="EMBL" id="VMGN01000004">
    <property type="protein sequence ID" value="TSC94913.1"/>
    <property type="molecule type" value="Genomic_DNA"/>
</dbReference>
<comment type="caution">
    <text evidence="1">The sequence shown here is derived from an EMBL/GenBank/DDBJ whole genome shotgun (WGS) entry which is preliminary data.</text>
</comment>
<sequence>MNKVLILFGKTPLNKKRPFANKDHQCCYEYFYSLCAKENIQMYRASYVWYDFKKNFFKYAWTYNADKNVWKLMKNIKPDLIYDKTGAETEAYHKKELILEHYSIVNNLNFTRILDDKLITSMIFDKWSKKSWIVNNHKKLEKILPKIKSQKFVLKPISESG</sequence>
<evidence type="ECO:0000313" key="1">
    <source>
        <dbReference type="EMBL" id="TSC94913.1"/>
    </source>
</evidence>
<dbReference type="AlphaFoldDB" id="A0A554LPX6"/>